<comment type="similarity">
    <text evidence="1">Belongs to the LytR/CpsA/Psr (LCP) family.</text>
</comment>
<keyword evidence="3" id="KW-0812">Transmembrane</keyword>
<dbReference type="AlphaFoldDB" id="A0A840QFE3"/>
<keyword evidence="7" id="KW-1185">Reference proteome</keyword>
<dbReference type="InterPro" id="IPR050922">
    <property type="entry name" value="LytR/CpsA/Psr_CW_biosynth"/>
</dbReference>
<dbReference type="PANTHER" id="PTHR33392:SF6">
    <property type="entry name" value="POLYISOPRENYL-TEICHOIC ACID--PEPTIDOGLYCAN TEICHOIC ACID TRANSFERASE TAGU"/>
    <property type="match status" value="1"/>
</dbReference>
<dbReference type="EMBL" id="JACHIW010000002">
    <property type="protein sequence ID" value="MBB5159554.1"/>
    <property type="molecule type" value="Genomic_DNA"/>
</dbReference>
<dbReference type="Pfam" id="PF03816">
    <property type="entry name" value="LytR_cpsA_psr"/>
    <property type="match status" value="1"/>
</dbReference>
<evidence type="ECO:0000256" key="2">
    <source>
        <dbReference type="SAM" id="MobiDB-lite"/>
    </source>
</evidence>
<name>A0A840QFE3_9PSEU</name>
<dbReference type="NCBIfam" id="TIGR00350">
    <property type="entry name" value="lytR_cpsA_psr"/>
    <property type="match status" value="1"/>
</dbReference>
<feature type="region of interest" description="Disordered" evidence="2">
    <location>
        <begin position="1"/>
        <end position="50"/>
    </location>
</feature>
<dbReference type="RefSeq" id="WP_312864606.1">
    <property type="nucleotide sequence ID" value="NZ_JACHIW010000002.1"/>
</dbReference>
<feature type="transmembrane region" description="Helical" evidence="3">
    <location>
        <begin position="53"/>
        <end position="75"/>
    </location>
</feature>
<gene>
    <name evidence="6" type="ORF">BJ970_007153</name>
</gene>
<keyword evidence="3" id="KW-1133">Transmembrane helix</keyword>
<evidence type="ECO:0000256" key="3">
    <source>
        <dbReference type="SAM" id="Phobius"/>
    </source>
</evidence>
<evidence type="ECO:0000313" key="7">
    <source>
        <dbReference type="Proteomes" id="UP000584374"/>
    </source>
</evidence>
<dbReference type="Pfam" id="PF13399">
    <property type="entry name" value="LytR_C"/>
    <property type="match status" value="1"/>
</dbReference>
<dbReference type="InterPro" id="IPR004474">
    <property type="entry name" value="LytR_CpsA_psr"/>
</dbReference>
<dbReference type="PANTHER" id="PTHR33392">
    <property type="entry name" value="POLYISOPRENYL-TEICHOIC ACID--PEPTIDOGLYCAN TEICHOIC ACID TRANSFERASE TAGU"/>
    <property type="match status" value="1"/>
</dbReference>
<protein>
    <submittedName>
        <fullName evidence="6">LCP family protein required for cell wall assembly</fullName>
    </submittedName>
</protein>
<evidence type="ECO:0000256" key="1">
    <source>
        <dbReference type="ARBA" id="ARBA00006068"/>
    </source>
</evidence>
<dbReference type="Proteomes" id="UP000584374">
    <property type="component" value="Unassembled WGS sequence"/>
</dbReference>
<feature type="compositionally biased region" description="Basic residues" evidence="2">
    <location>
        <begin position="41"/>
        <end position="50"/>
    </location>
</feature>
<reference evidence="6 7" key="1">
    <citation type="submission" date="2020-08" db="EMBL/GenBank/DDBJ databases">
        <title>Sequencing the genomes of 1000 actinobacteria strains.</title>
        <authorList>
            <person name="Klenk H.-P."/>
        </authorList>
    </citation>
    <scope>NUCLEOTIDE SEQUENCE [LARGE SCALE GENOMIC DNA]</scope>
    <source>
        <strain evidence="6 7">DSM 45584</strain>
    </source>
</reference>
<sequence>MTEEVQVARHDDPAPPRRASARRRPPRRASAAEYTASVRPKPSHVRGRRRRRAGARALVALASAVAFVFSGYLWITVGRLQGGLSTSDVTSGAGPDGAVDILLVGLDSRTDAQGNPLPAEVLQQLRTGDSGSSLTDTLILLHIPKDRSRAVAYSLPRDSYVSIPDGFGEHKINSAYGRAKAKARAELQGQGVRDPVELERRSSDAGRKLLVRTVEQLTGVNIDHYAEVNLLGFYQLTQAIGGVEVCLNAAVDDPFSGARFPAGRQSISAGDALAFVRQRHGLPRGDLDRVQRQQAFMAGLARSMLSTGTLANPAKLGAMFDAVRQSVVLDAGWDVLAFAGEMQGLAGGDITFDTIPIEDPEYDTPQDGQAIKVNPRQVQMMIQRVNEGLPAESPRPKSLDTSVVDVLNGAGISGLASRVQDELNSEDVPIGNVGNVTESPASRVLFTPGDEEAARFIAEHLGGLPAQPDPRLRSGRIQVVLGKDYRGPGAQNLAPAPAVRLDATARQAPAPPSGDTINAGEVPCVN</sequence>
<dbReference type="InterPro" id="IPR027381">
    <property type="entry name" value="LytR/CpsA/Psr_C"/>
</dbReference>
<accession>A0A840QFE3</accession>
<feature type="domain" description="Cell envelope-related transcriptional attenuator" evidence="4">
    <location>
        <begin position="135"/>
        <end position="305"/>
    </location>
</feature>
<organism evidence="6 7">
    <name type="scientific">Saccharopolyspora phatthalungensis</name>
    <dbReference type="NCBI Taxonomy" id="664693"/>
    <lineage>
        <taxon>Bacteria</taxon>
        <taxon>Bacillati</taxon>
        <taxon>Actinomycetota</taxon>
        <taxon>Actinomycetes</taxon>
        <taxon>Pseudonocardiales</taxon>
        <taxon>Pseudonocardiaceae</taxon>
        <taxon>Saccharopolyspora</taxon>
    </lineage>
</organism>
<feature type="domain" description="LytR/CpsA/Psr regulator C-terminal" evidence="5">
    <location>
        <begin position="404"/>
        <end position="485"/>
    </location>
</feature>
<evidence type="ECO:0000259" key="4">
    <source>
        <dbReference type="Pfam" id="PF03816"/>
    </source>
</evidence>
<dbReference type="Gene3D" id="3.30.70.2390">
    <property type="match status" value="1"/>
</dbReference>
<proteinExistence type="inferred from homology"/>
<feature type="region of interest" description="Disordered" evidence="2">
    <location>
        <begin position="506"/>
        <end position="526"/>
    </location>
</feature>
<evidence type="ECO:0000259" key="5">
    <source>
        <dbReference type="Pfam" id="PF13399"/>
    </source>
</evidence>
<evidence type="ECO:0000313" key="6">
    <source>
        <dbReference type="EMBL" id="MBB5159554.1"/>
    </source>
</evidence>
<feature type="compositionally biased region" description="Basic and acidic residues" evidence="2">
    <location>
        <begin position="1"/>
        <end position="15"/>
    </location>
</feature>
<dbReference type="Gene3D" id="3.40.630.190">
    <property type="entry name" value="LCP protein"/>
    <property type="match status" value="1"/>
</dbReference>
<comment type="caution">
    <text evidence="6">The sequence shown here is derived from an EMBL/GenBank/DDBJ whole genome shotgun (WGS) entry which is preliminary data.</text>
</comment>
<keyword evidence="3" id="KW-0472">Membrane</keyword>